<protein>
    <recommendedName>
        <fullName evidence="9">DNA primase</fullName>
        <ecNumber evidence="9">2.7.7.-</ecNumber>
    </recommendedName>
</protein>
<dbReference type="EC" id="2.7.7.-" evidence="9"/>
<evidence type="ECO:0000256" key="7">
    <source>
        <dbReference type="ARBA" id="ARBA00022723"/>
    </source>
</evidence>
<evidence type="ECO:0000313" key="11">
    <source>
        <dbReference type="EMBL" id="CAF2167929.1"/>
    </source>
</evidence>
<evidence type="ECO:0000256" key="6">
    <source>
        <dbReference type="ARBA" id="ARBA00022705"/>
    </source>
</evidence>
<proteinExistence type="inferred from homology"/>
<dbReference type="Proteomes" id="UP001295469">
    <property type="component" value="Chromosome A07"/>
</dbReference>
<dbReference type="AlphaFoldDB" id="A0A816YPQ0"/>
<keyword evidence="4 9" id="KW-0808">Transferase</keyword>
<organism evidence="11">
    <name type="scientific">Brassica napus</name>
    <name type="common">Rape</name>
    <dbReference type="NCBI Taxonomy" id="3708"/>
    <lineage>
        <taxon>Eukaryota</taxon>
        <taxon>Viridiplantae</taxon>
        <taxon>Streptophyta</taxon>
        <taxon>Embryophyta</taxon>
        <taxon>Tracheophyta</taxon>
        <taxon>Spermatophyta</taxon>
        <taxon>Magnoliopsida</taxon>
        <taxon>eudicotyledons</taxon>
        <taxon>Gunneridae</taxon>
        <taxon>Pentapetalae</taxon>
        <taxon>rosids</taxon>
        <taxon>malvids</taxon>
        <taxon>Brassicales</taxon>
        <taxon>Brassicaceae</taxon>
        <taxon>Brassiceae</taxon>
        <taxon>Brassica</taxon>
    </lineage>
</organism>
<dbReference type="GO" id="GO:0006269">
    <property type="term" value="P:DNA replication, synthesis of primer"/>
    <property type="evidence" value="ECO:0007669"/>
    <property type="project" value="UniProtKB-KW"/>
</dbReference>
<keyword evidence="2 9" id="KW-0240">DNA-directed RNA polymerase</keyword>
<dbReference type="GO" id="GO:0046872">
    <property type="term" value="F:metal ion binding"/>
    <property type="evidence" value="ECO:0007669"/>
    <property type="project" value="UniProtKB-KW"/>
</dbReference>
<keyword evidence="10" id="KW-0472">Membrane</keyword>
<evidence type="ECO:0000256" key="9">
    <source>
        <dbReference type="RuleBase" id="RU003514"/>
    </source>
</evidence>
<dbReference type="PANTHER" id="PTHR10536">
    <property type="entry name" value="DNA PRIMASE SMALL SUBUNIT"/>
    <property type="match status" value="1"/>
</dbReference>
<sequence>MVREEAERRGDDTMIDAPQITNPKPEDFFNVHYLRIYYGNHTNTNNKTMLMLVVIDGKHPGCDEYYFGRREFSFTLENDVYLRYKSFKSVSSLEHAIKSCFPYKIDIGAVYSVDVSSPFFFFSCVLLVTIFYLSFLLLLQPDKRHAYSQTGTNVFTPVERELVFDIDITDYDDVRYCCSGADVCSKCWPLMTVAIKVIHTSLKEDFGFKHILWVFSGRRGVHCWVCDPKARRMTNEQRSAVAEYFRVYKGNENNARKVALMGYSLHPFLARSYVDFLKGFFEGELQANQSIFSTKDKYDKILEMISDEDIQSELREKWEKSANRSSLSEEAISLVRWDQLKNTLQSKKHKAPTLRMCVEEIVFTFAYPRIDLEVSKQMNHLLKAPFCVHPKTGRVCVPIDPNNCDEFDPLAVPTLSQLIEEINSGGSKMDVDDDDDDDDTDTSILGKSIKFFRSSFLEPLLKSCKEEIESLYKTKIGKSKDSFSW</sequence>
<dbReference type="GO" id="GO:0005658">
    <property type="term" value="C:alpha DNA polymerase:primase complex"/>
    <property type="evidence" value="ECO:0007669"/>
    <property type="project" value="UniProtKB-ARBA"/>
</dbReference>
<dbReference type="InterPro" id="IPR014052">
    <property type="entry name" value="DNA_primase_ssu_euk/arc"/>
</dbReference>
<name>A0A816YPQ0_BRANA</name>
<comment type="similarity">
    <text evidence="1 9">Belongs to the eukaryotic-type primase small subunit family.</text>
</comment>
<keyword evidence="7" id="KW-0479">Metal-binding</keyword>
<reference evidence="11" key="1">
    <citation type="submission" date="2021-01" db="EMBL/GenBank/DDBJ databases">
        <authorList>
            <consortium name="Genoscope - CEA"/>
            <person name="William W."/>
        </authorList>
    </citation>
    <scope>NUCLEOTIDE SEQUENCE</scope>
</reference>
<keyword evidence="10" id="KW-1133">Transmembrane helix</keyword>
<evidence type="ECO:0000256" key="3">
    <source>
        <dbReference type="ARBA" id="ARBA00022515"/>
    </source>
</evidence>
<dbReference type="Gene3D" id="3.90.920.10">
    <property type="entry name" value="DNA primase, PRIM domain"/>
    <property type="match status" value="1"/>
</dbReference>
<dbReference type="EMBL" id="HG994361">
    <property type="protein sequence ID" value="CAF2167929.1"/>
    <property type="molecule type" value="Genomic_DNA"/>
</dbReference>
<dbReference type="CDD" id="cd04860">
    <property type="entry name" value="AE_Prim_S"/>
    <property type="match status" value="1"/>
</dbReference>
<dbReference type="InterPro" id="IPR002755">
    <property type="entry name" value="DNA_primase_S"/>
</dbReference>
<evidence type="ECO:0000256" key="8">
    <source>
        <dbReference type="ARBA" id="ARBA00023163"/>
    </source>
</evidence>
<evidence type="ECO:0000256" key="4">
    <source>
        <dbReference type="ARBA" id="ARBA00022679"/>
    </source>
</evidence>
<keyword evidence="5" id="KW-0548">Nucleotidyltransferase</keyword>
<gene>
    <name evidence="11" type="ORF">DARMORV10_A07P20990.1</name>
</gene>
<dbReference type="NCBIfam" id="TIGR00335">
    <property type="entry name" value="primase_sml"/>
    <property type="match status" value="1"/>
</dbReference>
<feature type="transmembrane region" description="Helical" evidence="10">
    <location>
        <begin position="119"/>
        <end position="139"/>
    </location>
</feature>
<keyword evidence="8" id="KW-0804">Transcription</keyword>
<evidence type="ECO:0000256" key="2">
    <source>
        <dbReference type="ARBA" id="ARBA00022478"/>
    </source>
</evidence>
<keyword evidence="6 9" id="KW-0235">DNA replication</keyword>
<evidence type="ECO:0000256" key="1">
    <source>
        <dbReference type="ARBA" id="ARBA00009762"/>
    </source>
</evidence>
<dbReference type="SUPFAM" id="SSF56747">
    <property type="entry name" value="Prim-pol domain"/>
    <property type="match status" value="1"/>
</dbReference>
<keyword evidence="3 9" id="KW-0639">Primosome</keyword>
<dbReference type="GO" id="GO:0003899">
    <property type="term" value="F:DNA-directed RNA polymerase activity"/>
    <property type="evidence" value="ECO:0007669"/>
    <property type="project" value="InterPro"/>
</dbReference>
<evidence type="ECO:0000256" key="10">
    <source>
        <dbReference type="SAM" id="Phobius"/>
    </source>
</evidence>
<accession>A0A816YPQ0</accession>
<keyword evidence="10" id="KW-0812">Transmembrane</keyword>
<dbReference type="Pfam" id="PF01896">
    <property type="entry name" value="DNA_primase_S"/>
    <property type="match status" value="1"/>
</dbReference>
<evidence type="ECO:0000256" key="5">
    <source>
        <dbReference type="ARBA" id="ARBA00022695"/>
    </source>
</evidence>